<gene>
    <name evidence="2" type="ORF">L248_0479</name>
</gene>
<dbReference type="InterPro" id="IPR008523">
    <property type="entry name" value="DUF805"/>
</dbReference>
<dbReference type="RefSeq" id="WP_022529812.1">
    <property type="nucleotide sequence ID" value="NZ_KI271591.1"/>
</dbReference>
<keyword evidence="1" id="KW-0812">Transmembrane</keyword>
<dbReference type="PANTHER" id="PTHR34980">
    <property type="entry name" value="INNER MEMBRANE PROTEIN-RELATED-RELATED"/>
    <property type="match status" value="1"/>
</dbReference>
<feature type="transmembrane region" description="Helical" evidence="1">
    <location>
        <begin position="133"/>
        <end position="154"/>
    </location>
</feature>
<sequence length="162" mass="18140">MAVNVKLPQKVHSGQALKLFFTNAFNFSGRSSVSEYWWAMVGLEFIVTLPMLVVRWNTANIRLPAHRGPNALAIIPYWFRATPVWTTIAIAAFLITLIPQLSLTVRRFRDAGFAGWWLLLYFGPLVLVTAQLFAYNGVLLLIALTVLAFSLYILTKPGPEAS</sequence>
<dbReference type="HOGENOM" id="CLU_1633322_0_0_9"/>
<dbReference type="PANTHER" id="PTHR34980:SF2">
    <property type="entry name" value="INNER MEMBRANE PROTEIN YHAH-RELATED"/>
    <property type="match status" value="1"/>
</dbReference>
<keyword evidence="3" id="KW-1185">Reference proteome</keyword>
<dbReference type="GO" id="GO:0005886">
    <property type="term" value="C:plasma membrane"/>
    <property type="evidence" value="ECO:0007669"/>
    <property type="project" value="TreeGrafter"/>
</dbReference>
<protein>
    <recommendedName>
        <fullName evidence="4">DUF805 domain-containing protein</fullName>
    </recommendedName>
</protein>
<dbReference type="Proteomes" id="UP000030647">
    <property type="component" value="Unassembled WGS sequence"/>
</dbReference>
<evidence type="ECO:0000313" key="2">
    <source>
        <dbReference type="EMBL" id="ERL64875.1"/>
    </source>
</evidence>
<organism evidence="2 3">
    <name type="scientific">Schleiferilactobacillus shenzhenensis LY-73</name>
    <dbReference type="NCBI Taxonomy" id="1231336"/>
    <lineage>
        <taxon>Bacteria</taxon>
        <taxon>Bacillati</taxon>
        <taxon>Bacillota</taxon>
        <taxon>Bacilli</taxon>
        <taxon>Lactobacillales</taxon>
        <taxon>Lactobacillaceae</taxon>
        <taxon>Schleiferilactobacillus</taxon>
    </lineage>
</organism>
<accession>U4TN83</accession>
<feature type="transmembrane region" description="Helical" evidence="1">
    <location>
        <begin position="36"/>
        <end position="57"/>
    </location>
</feature>
<dbReference type="eggNOG" id="ENOG5032KSN">
    <property type="taxonomic scope" value="Bacteria"/>
</dbReference>
<dbReference type="EMBL" id="KI271591">
    <property type="protein sequence ID" value="ERL64875.1"/>
    <property type="molecule type" value="Genomic_DNA"/>
</dbReference>
<feature type="transmembrane region" description="Helical" evidence="1">
    <location>
        <begin position="77"/>
        <end position="98"/>
    </location>
</feature>
<evidence type="ECO:0000256" key="1">
    <source>
        <dbReference type="SAM" id="Phobius"/>
    </source>
</evidence>
<name>U4TN83_9LACO</name>
<proteinExistence type="predicted"/>
<dbReference type="OrthoDB" id="2295956at2"/>
<keyword evidence="1" id="KW-1133">Transmembrane helix</keyword>
<keyword evidence="1" id="KW-0472">Membrane</keyword>
<evidence type="ECO:0000313" key="3">
    <source>
        <dbReference type="Proteomes" id="UP000030647"/>
    </source>
</evidence>
<reference evidence="3" key="1">
    <citation type="journal article" date="2013" name="Genome Announc.">
        <title>Whole-Genome Sequencing of Lactobacillus shenzhenensis Strain LY-73T.</title>
        <authorList>
            <person name="Lin Z."/>
            <person name="Liu Z."/>
            <person name="Yang R."/>
            <person name="Zou Y."/>
            <person name="Wan D."/>
            <person name="Chen J."/>
            <person name="Guo M."/>
            <person name="Zhao J."/>
            <person name="Fang C."/>
            <person name="Yang R."/>
            <person name="Liu F."/>
        </authorList>
    </citation>
    <scope>NUCLEOTIDE SEQUENCE [LARGE SCALE GENOMIC DNA]</scope>
    <source>
        <strain evidence="3">LY-73</strain>
    </source>
</reference>
<evidence type="ECO:0008006" key="4">
    <source>
        <dbReference type="Google" id="ProtNLM"/>
    </source>
</evidence>
<dbReference type="AlphaFoldDB" id="U4TN83"/>
<dbReference type="Pfam" id="PF05656">
    <property type="entry name" value="DUF805"/>
    <property type="match status" value="1"/>
</dbReference>
<feature type="transmembrane region" description="Helical" evidence="1">
    <location>
        <begin position="110"/>
        <end position="127"/>
    </location>
</feature>
<dbReference type="STRING" id="1231336.L248_0479"/>